<dbReference type="PANTHER" id="PTHR22957">
    <property type="entry name" value="TBC1 DOMAIN FAMILY MEMBER GTPASE-ACTIVATING PROTEIN"/>
    <property type="match status" value="1"/>
</dbReference>
<dbReference type="InParanoid" id="I2GXL8"/>
<dbReference type="KEGG" id="tbl:TBLA_0B00250"/>
<dbReference type="FunCoup" id="I2GXL8">
    <property type="interactions" value="79"/>
</dbReference>
<keyword evidence="4" id="KW-1185">Reference proteome</keyword>
<proteinExistence type="predicted"/>
<dbReference type="OrthoDB" id="10264062at2759"/>
<dbReference type="HOGENOM" id="CLU_004457_0_1_1"/>
<reference evidence="3 4" key="1">
    <citation type="journal article" date="2011" name="Proc. Natl. Acad. Sci. U.S.A.">
        <title>Evolutionary erosion of yeast sex chromosomes by mating-type switching accidents.</title>
        <authorList>
            <person name="Gordon J.L."/>
            <person name="Armisen D."/>
            <person name="Proux-Wera E."/>
            <person name="Oheigeartaigh S.S."/>
            <person name="Byrne K.P."/>
            <person name="Wolfe K.H."/>
        </authorList>
    </citation>
    <scope>NUCLEOTIDE SEQUENCE [LARGE SCALE GENOMIC DNA]</scope>
    <source>
        <strain evidence="4">ATCC 34711 / CBS 6284 / DSM 70876 / NBRC 10599 / NRRL Y-10934 / UCD 77-7</strain>
    </source>
</reference>
<evidence type="ECO:0000313" key="3">
    <source>
        <dbReference type="EMBL" id="CCH58870.1"/>
    </source>
</evidence>
<dbReference type="SUPFAM" id="SSF47923">
    <property type="entry name" value="Ypt/Rab-GAP domain of gyp1p"/>
    <property type="match status" value="2"/>
</dbReference>
<dbReference type="GO" id="GO:0005770">
    <property type="term" value="C:late endosome"/>
    <property type="evidence" value="ECO:0007669"/>
    <property type="project" value="EnsemblFungi"/>
</dbReference>
<dbReference type="Pfam" id="PF00566">
    <property type="entry name" value="RabGAP-TBC"/>
    <property type="match status" value="1"/>
</dbReference>
<dbReference type="eggNOG" id="KOG2197">
    <property type="taxonomic scope" value="Eukaryota"/>
</dbReference>
<dbReference type="PANTHER" id="PTHR22957:SF502">
    <property type="entry name" value="SMALL G PROTEIN SIGNALING MODULATOR 2-RELATED"/>
    <property type="match status" value="1"/>
</dbReference>
<feature type="domain" description="Rab-GAP TBC" evidence="2">
    <location>
        <begin position="389"/>
        <end position="669"/>
    </location>
</feature>
<accession>I2GXL8</accession>
<dbReference type="EMBL" id="HE806317">
    <property type="protein sequence ID" value="CCH58870.1"/>
    <property type="molecule type" value="Genomic_DNA"/>
</dbReference>
<sequence>MVSQLLFCKSKVFVHPTRVAQDNVPGYLLVTYDPDQQPQDSSISWIPESGLSKAHDIFLKNSDLKLGKSNDSSLTGISYNPMILTEGLCNTWSFTVRLSSLYSLQFRLPSPSGWWFGSLIIYAKSPQETETFPVLFFHDDQCQSTIDKQKELNKSMSPFGESGEMYWGGADFRNIIRKLVDLQKTKVDPTVWLINATLEDLRNFSPESLTRRSDGIPKNIDPLTDVQESFWNKWESTKWSMMAKLADATSKTGSFVGGLIRKHPLVKLAEKNSDNPYVQKLLKNEKVQEIQDDFDSARIYLAKWALGVKEQSERYQQLNRLNDTYRKMLTNELDIDIDNNIQFTNEELNKSMERNFPLTKQKWDSLFDSQGRLTITVNEMKDFIFHGGIETMELKKEVWLFLFNVYPWDSSNDERLQINETLREIYENDYKSKWVNRHKNEDPAEEEYWQDQIFRIEKDVKRNDRHIDIYKYNTIDGKKPQNQKPKASYVSEIEASMIQDESNSGTIKDDHIDDENLEALNEDEGETNYEEQFDEDEHWKILNPNLQTLRNILISYNIHNSNLGYVQGMTDLLSPLYYIIRDEALTFWCFVNFMERMERNFLRDQSGIRDQMLTLSELCNMMLPKLNEHLNKCDSSNLFFCFRFLLVWFKREFSMEDICYIWENFLTDYYSSQYQLFFMLAILQKNSNIVIDSFTQFDQVLKYFNDIQNSMDWKDLMIRSELLFIKFRKSMELLERKKEMLSNMEKNGRLLSEEDKLILNNETKYLSTLLSKKLIIQTEGDRTIDSLK</sequence>
<organism evidence="3 4">
    <name type="scientific">Henningerozyma blattae (strain ATCC 34711 / CBS 6284 / DSM 70876 / NBRC 10599 / NRRL Y-10934 / UCD 77-7)</name>
    <name type="common">Yeast</name>
    <name type="synonym">Tetrapisispora blattae</name>
    <dbReference type="NCBI Taxonomy" id="1071380"/>
    <lineage>
        <taxon>Eukaryota</taxon>
        <taxon>Fungi</taxon>
        <taxon>Dikarya</taxon>
        <taxon>Ascomycota</taxon>
        <taxon>Saccharomycotina</taxon>
        <taxon>Saccharomycetes</taxon>
        <taxon>Saccharomycetales</taxon>
        <taxon>Saccharomycetaceae</taxon>
        <taxon>Henningerozyma</taxon>
    </lineage>
</organism>
<evidence type="ECO:0000259" key="2">
    <source>
        <dbReference type="PROSITE" id="PS50086"/>
    </source>
</evidence>
<dbReference type="PROSITE" id="PS50086">
    <property type="entry name" value="TBC_RABGAP"/>
    <property type="match status" value="1"/>
</dbReference>
<protein>
    <recommendedName>
        <fullName evidence="2">Rab-GAP TBC domain-containing protein</fullName>
    </recommendedName>
</protein>
<dbReference type="GeneID" id="14493997"/>
<dbReference type="Proteomes" id="UP000002866">
    <property type="component" value="Chromosome 2"/>
</dbReference>
<dbReference type="InterPro" id="IPR035969">
    <property type="entry name" value="Rab-GAP_TBC_sf"/>
</dbReference>
<dbReference type="STRING" id="1071380.I2GXL8"/>
<gene>
    <name evidence="3" type="primary">TBLA0B00250</name>
    <name evidence="3" type="ORF">TBLA_0B00250</name>
</gene>
<evidence type="ECO:0000313" key="4">
    <source>
        <dbReference type="Proteomes" id="UP000002866"/>
    </source>
</evidence>
<dbReference type="GO" id="GO:0005096">
    <property type="term" value="F:GTPase activator activity"/>
    <property type="evidence" value="ECO:0007669"/>
    <property type="project" value="UniProtKB-KW"/>
</dbReference>
<dbReference type="GO" id="GO:0032889">
    <property type="term" value="P:regulation of vacuole fusion, non-autophagic"/>
    <property type="evidence" value="ECO:0007669"/>
    <property type="project" value="EnsemblFungi"/>
</dbReference>
<name>I2GXL8_HENB6</name>
<dbReference type="GO" id="GO:0016192">
    <property type="term" value="P:vesicle-mediated transport"/>
    <property type="evidence" value="ECO:0007669"/>
    <property type="project" value="EnsemblFungi"/>
</dbReference>
<evidence type="ECO:0000256" key="1">
    <source>
        <dbReference type="ARBA" id="ARBA00022468"/>
    </source>
</evidence>
<dbReference type="RefSeq" id="XP_004178389.1">
    <property type="nucleotide sequence ID" value="XM_004178341.1"/>
</dbReference>
<dbReference type="Gene3D" id="1.10.472.80">
    <property type="entry name" value="Ypt/Rab-GAP domain of gyp1p, domain 3"/>
    <property type="match status" value="1"/>
</dbReference>
<dbReference type="Gene3D" id="1.10.8.270">
    <property type="entry name" value="putative rabgap domain of human tbc1 domain family member 14 like domains"/>
    <property type="match status" value="1"/>
</dbReference>
<dbReference type="InterPro" id="IPR000195">
    <property type="entry name" value="Rab-GAP-TBC_dom"/>
</dbReference>
<dbReference type="SMART" id="SM00164">
    <property type="entry name" value="TBC"/>
    <property type="match status" value="1"/>
</dbReference>
<dbReference type="AlphaFoldDB" id="I2GXL8"/>
<dbReference type="OMA" id="WWREQRG"/>
<keyword evidence="1" id="KW-0343">GTPase activation</keyword>